<reference evidence="1" key="2">
    <citation type="journal article" date="2023" name="Science">
        <title>Genomic signatures of disease resistance in endangered staghorn corals.</title>
        <authorList>
            <person name="Vollmer S.V."/>
            <person name="Selwyn J.D."/>
            <person name="Despard B.A."/>
            <person name="Roesel C.L."/>
        </authorList>
    </citation>
    <scope>NUCLEOTIDE SEQUENCE</scope>
    <source>
        <strain evidence="1">K2</strain>
    </source>
</reference>
<dbReference type="AlphaFoldDB" id="A0AAD9V1S3"/>
<dbReference type="PANTHER" id="PTHR47331:SF1">
    <property type="entry name" value="GAG-LIKE PROTEIN"/>
    <property type="match status" value="1"/>
</dbReference>
<evidence type="ECO:0000313" key="1">
    <source>
        <dbReference type="EMBL" id="KAK2557570.1"/>
    </source>
</evidence>
<proteinExistence type="predicted"/>
<dbReference type="Proteomes" id="UP001249851">
    <property type="component" value="Unassembled WGS sequence"/>
</dbReference>
<accession>A0AAD9V1S3</accession>
<gene>
    <name evidence="1" type="ORF">P5673_020331</name>
</gene>
<keyword evidence="2" id="KW-1185">Reference proteome</keyword>
<dbReference type="EMBL" id="JARQWQ010000049">
    <property type="protein sequence ID" value="KAK2557570.1"/>
    <property type="molecule type" value="Genomic_DNA"/>
</dbReference>
<sequence>MDTRSPTLPSNKNLTQAILQSTTRKLEKIQKLEEYHTVMEQQLEQGILGLVPEPATGEVIHYIPHHPEIREQVKFTKMRIVYDCSADNDPQPLFWNNYLEVGPLLQPMIFDILKDKKENA</sequence>
<dbReference type="PANTHER" id="PTHR47331">
    <property type="entry name" value="PHD-TYPE DOMAIN-CONTAINING PROTEIN"/>
    <property type="match status" value="1"/>
</dbReference>
<comment type="caution">
    <text evidence="1">The sequence shown here is derived from an EMBL/GenBank/DDBJ whole genome shotgun (WGS) entry which is preliminary data.</text>
</comment>
<reference evidence="1" key="1">
    <citation type="journal article" date="2023" name="G3 (Bethesda)">
        <title>Whole genome assembly and annotation of the endangered Caribbean coral Acropora cervicornis.</title>
        <authorList>
            <person name="Selwyn J.D."/>
            <person name="Vollmer S.V."/>
        </authorList>
    </citation>
    <scope>NUCLEOTIDE SEQUENCE</scope>
    <source>
        <strain evidence="1">K2</strain>
    </source>
</reference>
<evidence type="ECO:0000313" key="2">
    <source>
        <dbReference type="Proteomes" id="UP001249851"/>
    </source>
</evidence>
<protein>
    <submittedName>
        <fullName evidence="1">Uncharacterized protein</fullName>
    </submittedName>
</protein>
<name>A0AAD9V1S3_ACRCE</name>
<organism evidence="1 2">
    <name type="scientific">Acropora cervicornis</name>
    <name type="common">Staghorn coral</name>
    <dbReference type="NCBI Taxonomy" id="6130"/>
    <lineage>
        <taxon>Eukaryota</taxon>
        <taxon>Metazoa</taxon>
        <taxon>Cnidaria</taxon>
        <taxon>Anthozoa</taxon>
        <taxon>Hexacorallia</taxon>
        <taxon>Scleractinia</taxon>
        <taxon>Astrocoeniina</taxon>
        <taxon>Acroporidae</taxon>
        <taxon>Acropora</taxon>
    </lineage>
</organism>